<keyword evidence="1" id="KW-0175">Coiled coil</keyword>
<reference evidence="3 4" key="1">
    <citation type="submission" date="2019-07" db="EMBL/GenBank/DDBJ databases">
        <title>Genomes of Cafeteria roenbergensis.</title>
        <authorList>
            <person name="Fischer M.G."/>
            <person name="Hackl T."/>
            <person name="Roman M."/>
        </authorList>
    </citation>
    <scope>NUCLEOTIDE SEQUENCE [LARGE SCALE GENOMIC DNA]</scope>
    <source>
        <strain evidence="3 4">BVI</strain>
    </source>
</reference>
<feature type="compositionally biased region" description="Gly residues" evidence="2">
    <location>
        <begin position="426"/>
        <end position="435"/>
    </location>
</feature>
<feature type="region of interest" description="Disordered" evidence="2">
    <location>
        <begin position="259"/>
        <end position="294"/>
    </location>
</feature>
<organism evidence="3 4">
    <name type="scientific">Cafeteria roenbergensis</name>
    <name type="common">Marine flagellate</name>
    <dbReference type="NCBI Taxonomy" id="33653"/>
    <lineage>
        <taxon>Eukaryota</taxon>
        <taxon>Sar</taxon>
        <taxon>Stramenopiles</taxon>
        <taxon>Bigyra</taxon>
        <taxon>Opalozoa</taxon>
        <taxon>Bicosoecida</taxon>
        <taxon>Cafeteriaceae</taxon>
        <taxon>Cafeteria</taxon>
    </lineage>
</organism>
<comment type="caution">
    <text evidence="3">The sequence shown here is derived from an EMBL/GenBank/DDBJ whole genome shotgun (WGS) entry which is preliminary data.</text>
</comment>
<evidence type="ECO:0000256" key="1">
    <source>
        <dbReference type="SAM" id="Coils"/>
    </source>
</evidence>
<dbReference type="Proteomes" id="UP000323011">
    <property type="component" value="Unassembled WGS sequence"/>
</dbReference>
<name>A0A5A8CGZ5_CAFRO</name>
<sequence>MAAAASAARGAQGAPSSPAVPVGSPAAPTGSADATSAAEALAEYLRVMESTVEVLEGIDSKSSLTVTQMLSQSERTTMLANQVASMVRAMGQIHPDALAAQASAAAAAKSAVGAAADPAATGLVDSAYSVEARKHLAEVTSRTQRLIKSLEMRAKAAAESATTRDVDKLMTAVMALTEEASELRARMAEAAAAKDSEAQAGQEIKELKDALARHSEAYDEMRRSLAARHQQIQRGMDRAATERSKAVLLAQSAMQSLKRQAQGSAAGPADLGDVAPDSAEPRSTGPPPADPSELLLRATPLSRLRLAAYVALCTDLSELRREAALAASSRSVEQQHSAAKAAAAYVRRGPPIAELAAAAVLGCNDGGDFASRRQDTKNKARVSGCALKKLVDISQLPVARLGMLSNVCSDRAASVAATFAPDWSPGHGGPLGGGRDVLSTEDADDDPQPAGAVAAGAAPLFAIARSSGFARATLRWANALLTAKPARLGDADAAHDDPAAAAADSLGPEPTAEELVDAVEAAELAKARADVALRRLRAMVQEQREVAAAKLEKKKAELRKLHKASRADISSHFQEDAELWDEMLATGIRRLEAESERSLQALADQLEAAEEDAAAAAARLARIQERASAALGTGDGNGVPTRLTFDMFNALLTAAGAEWVSQGSDDLRAQFPVTALQELRWKEDPSIEGAAPAANASTPSRRAQADAFATACRAHERTICARILSRFANREVLLRMIEWDGAEGAYAEQGDAVFAALVSLAPGVVKVPVKDDGGCSEAVMPAVSFNGLFEKHPMLTASLWWGLELQSLVRGSQPDGGDPAMISLQAFRSAFPHDRKIQHVRILAYVRDSLVPKADRDEEAAAAVAERQEMVQAQHSALLRDPDSRELTERLQQWEAMAIDGPPMDALPAIKDEKDEKARAACAVFPGDDSCAPS</sequence>
<feature type="region of interest" description="Disordered" evidence="2">
    <location>
        <begin position="423"/>
        <end position="449"/>
    </location>
</feature>
<evidence type="ECO:0000313" key="3">
    <source>
        <dbReference type="EMBL" id="KAA0151899.1"/>
    </source>
</evidence>
<gene>
    <name evidence="3" type="ORF">FNF29_04305</name>
</gene>
<feature type="region of interest" description="Disordered" evidence="2">
    <location>
        <begin position="1"/>
        <end position="32"/>
    </location>
</feature>
<feature type="coiled-coil region" evidence="1">
    <location>
        <begin position="537"/>
        <end position="626"/>
    </location>
</feature>
<dbReference type="AlphaFoldDB" id="A0A5A8CGZ5"/>
<evidence type="ECO:0000256" key="2">
    <source>
        <dbReference type="SAM" id="MobiDB-lite"/>
    </source>
</evidence>
<keyword evidence="4" id="KW-1185">Reference proteome</keyword>
<feature type="coiled-coil region" evidence="1">
    <location>
        <begin position="166"/>
        <end position="224"/>
    </location>
</feature>
<dbReference type="EMBL" id="VLTN01000024">
    <property type="protein sequence ID" value="KAA0151899.1"/>
    <property type="molecule type" value="Genomic_DNA"/>
</dbReference>
<protein>
    <submittedName>
        <fullName evidence="3">Uncharacterized protein</fullName>
    </submittedName>
</protein>
<proteinExistence type="predicted"/>
<evidence type="ECO:0000313" key="4">
    <source>
        <dbReference type="Proteomes" id="UP000323011"/>
    </source>
</evidence>
<accession>A0A5A8CGZ5</accession>